<keyword evidence="4" id="KW-0812">Transmembrane</keyword>
<name>A0A9P0QTT6_9ASCO</name>
<feature type="domain" description="Major facilitator superfamily (MFS) profile" evidence="5">
    <location>
        <begin position="247"/>
        <end position="477"/>
    </location>
</feature>
<accession>A0A9P0QTT6</accession>
<gene>
    <name evidence="6" type="ORF">CLIB1423_17S03378</name>
</gene>
<evidence type="ECO:0000313" key="7">
    <source>
        <dbReference type="Proteomes" id="UP000837801"/>
    </source>
</evidence>
<dbReference type="GO" id="GO:0016020">
    <property type="term" value="C:membrane"/>
    <property type="evidence" value="ECO:0007669"/>
    <property type="project" value="UniProtKB-SubCell"/>
</dbReference>
<feature type="transmembrane region" description="Helical" evidence="4">
    <location>
        <begin position="204"/>
        <end position="224"/>
    </location>
</feature>
<feature type="transmembrane region" description="Helical" evidence="4">
    <location>
        <begin position="245"/>
        <end position="269"/>
    </location>
</feature>
<comment type="similarity">
    <text evidence="2">Belongs to the major facilitator superfamily. Monocarboxylate porter (TC 2.A.1.13) family.</text>
</comment>
<evidence type="ECO:0000256" key="1">
    <source>
        <dbReference type="ARBA" id="ARBA00004141"/>
    </source>
</evidence>
<evidence type="ECO:0000259" key="5">
    <source>
        <dbReference type="PROSITE" id="PS50850"/>
    </source>
</evidence>
<dbReference type="Proteomes" id="UP000837801">
    <property type="component" value="Unassembled WGS sequence"/>
</dbReference>
<feature type="transmembrane region" description="Helical" evidence="4">
    <location>
        <begin position="403"/>
        <end position="424"/>
    </location>
</feature>
<comment type="subcellular location">
    <subcellularLocation>
        <location evidence="1">Membrane</location>
        <topology evidence="1">Multi-pass membrane protein</topology>
    </subcellularLocation>
</comment>
<feature type="transmembrane region" description="Helical" evidence="4">
    <location>
        <begin position="83"/>
        <end position="104"/>
    </location>
</feature>
<feature type="transmembrane region" description="Helical" evidence="4">
    <location>
        <begin position="308"/>
        <end position="329"/>
    </location>
</feature>
<comment type="caution">
    <text evidence="6">The sequence shown here is derived from an EMBL/GenBank/DDBJ whole genome shotgun (WGS) entry which is preliminary data.</text>
</comment>
<keyword evidence="4" id="KW-1133">Transmembrane helix</keyword>
<dbReference type="PANTHER" id="PTHR11360">
    <property type="entry name" value="MONOCARBOXYLATE TRANSPORTER"/>
    <property type="match status" value="1"/>
</dbReference>
<dbReference type="OrthoDB" id="6499973at2759"/>
<keyword evidence="4" id="KW-0472">Membrane</keyword>
<feature type="transmembrane region" description="Helical" evidence="4">
    <location>
        <begin position="44"/>
        <end position="71"/>
    </location>
</feature>
<feature type="transmembrane region" description="Helical" evidence="4">
    <location>
        <begin position="172"/>
        <end position="192"/>
    </location>
</feature>
<dbReference type="InterPro" id="IPR036259">
    <property type="entry name" value="MFS_trans_sf"/>
</dbReference>
<evidence type="ECO:0000256" key="4">
    <source>
        <dbReference type="SAM" id="Phobius"/>
    </source>
</evidence>
<dbReference type="PANTHER" id="PTHR11360:SF315">
    <property type="entry name" value="TRANSPORTER MCH2-RELATED"/>
    <property type="match status" value="1"/>
</dbReference>
<dbReference type="Gene3D" id="1.20.1250.20">
    <property type="entry name" value="MFS general substrate transporter like domains"/>
    <property type="match status" value="2"/>
</dbReference>
<dbReference type="GO" id="GO:0022857">
    <property type="term" value="F:transmembrane transporter activity"/>
    <property type="evidence" value="ECO:0007669"/>
    <property type="project" value="InterPro"/>
</dbReference>
<proteinExistence type="inferred from homology"/>
<evidence type="ECO:0000256" key="2">
    <source>
        <dbReference type="ARBA" id="ARBA00006727"/>
    </source>
</evidence>
<feature type="transmembrane region" description="Helical" evidence="4">
    <location>
        <begin position="116"/>
        <end position="139"/>
    </location>
</feature>
<dbReference type="EMBL" id="CAKXYY010000017">
    <property type="protein sequence ID" value="CAH2354627.1"/>
    <property type="molecule type" value="Genomic_DNA"/>
</dbReference>
<organism evidence="6 7">
    <name type="scientific">[Candida] railenensis</name>
    <dbReference type="NCBI Taxonomy" id="45579"/>
    <lineage>
        <taxon>Eukaryota</taxon>
        <taxon>Fungi</taxon>
        <taxon>Dikarya</taxon>
        <taxon>Ascomycota</taxon>
        <taxon>Saccharomycotina</taxon>
        <taxon>Pichiomycetes</taxon>
        <taxon>Debaryomycetaceae</taxon>
        <taxon>Kurtzmaniella</taxon>
    </lineage>
</organism>
<feature type="compositionally biased region" description="Basic and acidic residues" evidence="3">
    <location>
        <begin position="20"/>
        <end position="32"/>
    </location>
</feature>
<dbReference type="InterPro" id="IPR020846">
    <property type="entry name" value="MFS_dom"/>
</dbReference>
<feature type="compositionally biased region" description="Polar residues" evidence="3">
    <location>
        <begin position="1"/>
        <end position="18"/>
    </location>
</feature>
<evidence type="ECO:0000256" key="3">
    <source>
        <dbReference type="SAM" id="MobiDB-lite"/>
    </source>
</evidence>
<dbReference type="InterPro" id="IPR011701">
    <property type="entry name" value="MFS"/>
</dbReference>
<sequence length="477" mass="52019">MSSQADDPVSSEMSQFSGFSEEKSKTVEEKTDNAPKDIDGGYGWVVVFAAFIIFFSTWGMNTGYAVYFAYYVNSNHFDSNISLFQYSAVGGLSVGLGACFAPVINYTQGKLGTRQTIMLGGLIQFAASILASFAVNYWQLALTQGVLQSFGLAFASIPTFTLIPQWFVKKRVLANAIGATGSCVGGVVFNLSLEKIIEVRSVNWALRAQGIITVFLIALGALLVKTKTKAHKIEFSIIDFQVIKNFGFLVFCFYSMTVMFGYVIVLYCLSDFTVSLGYTQSQGSIVSTISQVGMCVGRPLAGYLSDRYGACLITASAYIFATIFTLAMWVNTKNYSTALALAFLLGLFIGTVFSTSAPIVARLVGLPKMNIGFSMMLLFWGVAGIFSQLIGTSLTSGHSSTQYQHTAIFAGCVFFASAIAIVILRGYIIARDELAEQLRAERNSNDEEKESYVDILNLKVPASGIIKKSIAWYERRI</sequence>
<dbReference type="Pfam" id="PF07690">
    <property type="entry name" value="MFS_1"/>
    <property type="match status" value="1"/>
</dbReference>
<dbReference type="PROSITE" id="PS50850">
    <property type="entry name" value="MFS"/>
    <property type="match status" value="1"/>
</dbReference>
<keyword evidence="7" id="KW-1185">Reference proteome</keyword>
<feature type="transmembrane region" description="Helical" evidence="4">
    <location>
        <begin position="145"/>
        <end position="163"/>
    </location>
</feature>
<feature type="transmembrane region" description="Helical" evidence="4">
    <location>
        <begin position="373"/>
        <end position="391"/>
    </location>
</feature>
<dbReference type="AlphaFoldDB" id="A0A9P0QTT6"/>
<evidence type="ECO:0000313" key="6">
    <source>
        <dbReference type="EMBL" id="CAH2354627.1"/>
    </source>
</evidence>
<dbReference type="InterPro" id="IPR050327">
    <property type="entry name" value="Proton-linked_MCT"/>
</dbReference>
<dbReference type="SUPFAM" id="SSF103473">
    <property type="entry name" value="MFS general substrate transporter"/>
    <property type="match status" value="1"/>
</dbReference>
<protein>
    <submittedName>
        <fullName evidence="6">Probable transporter Mch2p</fullName>
    </submittedName>
</protein>
<feature type="transmembrane region" description="Helical" evidence="4">
    <location>
        <begin position="335"/>
        <end position="361"/>
    </location>
</feature>
<feature type="region of interest" description="Disordered" evidence="3">
    <location>
        <begin position="1"/>
        <end position="32"/>
    </location>
</feature>
<reference evidence="6" key="1">
    <citation type="submission" date="2022-03" db="EMBL/GenBank/DDBJ databases">
        <authorList>
            <person name="Legras J.-L."/>
            <person name="Devillers H."/>
            <person name="Grondin C."/>
        </authorList>
    </citation>
    <scope>NUCLEOTIDE SEQUENCE</scope>
    <source>
        <strain evidence="6">CLIB 1423</strain>
    </source>
</reference>
<feature type="transmembrane region" description="Helical" evidence="4">
    <location>
        <begin position="281"/>
        <end position="301"/>
    </location>
</feature>